<accession>A0ABX8ZAA5</accession>
<sequence length="95" mass="11124">MSTFQFYKRTIESQSEIRNLCVEEEDDFLTRREKLLAQGFEVVGWLIYAPNEEVAIARFNDEMKNPLTESIITPGHDFTDYIYKKLKSIGGKKKL</sequence>
<evidence type="ECO:0000313" key="1">
    <source>
        <dbReference type="EMBL" id="QZA78053.1"/>
    </source>
</evidence>
<keyword evidence="2" id="KW-1185">Reference proteome</keyword>
<evidence type="ECO:0000313" key="2">
    <source>
        <dbReference type="Proteomes" id="UP000825679"/>
    </source>
</evidence>
<protein>
    <submittedName>
        <fullName evidence="1">Uncharacterized protein</fullName>
    </submittedName>
</protein>
<gene>
    <name evidence="1" type="ORF">K4H28_01005</name>
</gene>
<dbReference type="RefSeq" id="WP_221006428.1">
    <property type="nucleotide sequence ID" value="NZ_CP081150.1"/>
</dbReference>
<dbReference type="EMBL" id="CP081150">
    <property type="protein sequence ID" value="QZA78053.1"/>
    <property type="molecule type" value="Genomic_DNA"/>
</dbReference>
<name>A0ABX8ZAA5_9NEIS</name>
<dbReference type="Proteomes" id="UP000825679">
    <property type="component" value="Chromosome"/>
</dbReference>
<organism evidence="1 2">
    <name type="scientific">Deefgea tanakiae</name>
    <dbReference type="NCBI Taxonomy" id="2865840"/>
    <lineage>
        <taxon>Bacteria</taxon>
        <taxon>Pseudomonadati</taxon>
        <taxon>Pseudomonadota</taxon>
        <taxon>Betaproteobacteria</taxon>
        <taxon>Neisseriales</taxon>
        <taxon>Chitinibacteraceae</taxon>
        <taxon>Deefgea</taxon>
    </lineage>
</organism>
<reference evidence="1 2" key="1">
    <citation type="submission" date="2021-08" db="EMBL/GenBank/DDBJ databases">
        <title>complete genome sequencing of Deefgea sp. D25.</title>
        <authorList>
            <person name="Bae J.-W."/>
            <person name="Gim D.-H."/>
        </authorList>
    </citation>
    <scope>NUCLEOTIDE SEQUENCE [LARGE SCALE GENOMIC DNA]</scope>
    <source>
        <strain evidence="1 2">D25</strain>
    </source>
</reference>
<proteinExistence type="predicted"/>